<dbReference type="GO" id="GO:0016787">
    <property type="term" value="F:hydrolase activity"/>
    <property type="evidence" value="ECO:0007669"/>
    <property type="project" value="UniProtKB-KW"/>
</dbReference>
<name>A0A0T5P0W1_9RHOB</name>
<dbReference type="InterPro" id="IPR000073">
    <property type="entry name" value="AB_hydrolase_1"/>
</dbReference>
<evidence type="ECO:0000313" key="3">
    <source>
        <dbReference type="Proteomes" id="UP000051295"/>
    </source>
</evidence>
<comment type="caution">
    <text evidence="2">The sequence shown here is derived from an EMBL/GenBank/DDBJ whole genome shotgun (WGS) entry which is preliminary data.</text>
</comment>
<accession>A0A0T5P0W1</accession>
<proteinExistence type="predicted"/>
<dbReference type="AlphaFoldDB" id="A0A0T5P0W1"/>
<feature type="domain" description="AB hydrolase-1" evidence="1">
    <location>
        <begin position="45"/>
        <end position="299"/>
    </location>
</feature>
<dbReference type="Gene3D" id="3.40.50.1820">
    <property type="entry name" value="alpha/beta hydrolase"/>
    <property type="match status" value="1"/>
</dbReference>
<dbReference type="InterPro" id="IPR029058">
    <property type="entry name" value="AB_hydrolase_fold"/>
</dbReference>
<dbReference type="Proteomes" id="UP000051295">
    <property type="component" value="Unassembled WGS sequence"/>
</dbReference>
<keyword evidence="2" id="KW-0378">Hydrolase</keyword>
<gene>
    <name evidence="2" type="ORF">XM53_00515</name>
</gene>
<evidence type="ECO:0000313" key="2">
    <source>
        <dbReference type="EMBL" id="KRS14770.1"/>
    </source>
</evidence>
<sequence length="310" mass="32811">MLSSCAGLAGVKERTAEQTHPPLGRFVEVDGTRVHVWVEGSGPDVVLIHGAGGNLRDFTFDLAKRLTPRYRVIAFDRPGLGYTERLPGYGGVGSTKGESPREQAALLQQAAAQIGVRRPVVVGHSFGGAVALAWGLNAPRDTAALVLLAGVSNPWPGELGTFYNVTGTALGGAAAVPLITALASEERVEQSVEATFAPQSAPAGYSEYLGPGLTLRRETLRANGQQVLGLRPHIVAMSQQYRDTLRMPVEIVHGDADTTVPLDVHSIPLSKQLRRGNLTVLDGVGHMPHHVRPQATVAAIDRAASRAGLR</sequence>
<protein>
    <submittedName>
        <fullName evidence="2">Alpha/beta hydrolase</fullName>
    </submittedName>
</protein>
<evidence type="ECO:0000259" key="1">
    <source>
        <dbReference type="Pfam" id="PF12697"/>
    </source>
</evidence>
<dbReference type="STRING" id="1641875.XM53_00515"/>
<keyword evidence="3" id="KW-1185">Reference proteome</keyword>
<dbReference type="PATRIC" id="fig|1641875.4.peg.1185"/>
<reference evidence="2 3" key="1">
    <citation type="submission" date="2015-04" db="EMBL/GenBank/DDBJ databases">
        <title>The draft genome sequence of Roseovarius sp.R12b.</title>
        <authorList>
            <person name="Li G."/>
            <person name="Lai Q."/>
            <person name="Shao Z."/>
            <person name="Yan P."/>
        </authorList>
    </citation>
    <scope>NUCLEOTIDE SEQUENCE [LARGE SCALE GENOMIC DNA]</scope>
    <source>
        <strain evidence="2 3">R12B</strain>
    </source>
</reference>
<dbReference type="Pfam" id="PF12697">
    <property type="entry name" value="Abhydrolase_6"/>
    <property type="match status" value="1"/>
</dbReference>
<dbReference type="PANTHER" id="PTHR43689:SF8">
    <property type="entry name" value="ALPHA_BETA-HYDROLASES SUPERFAMILY PROTEIN"/>
    <property type="match status" value="1"/>
</dbReference>
<organism evidence="2 3">
    <name type="scientific">Roseovarius atlanticus</name>
    <dbReference type="NCBI Taxonomy" id="1641875"/>
    <lineage>
        <taxon>Bacteria</taxon>
        <taxon>Pseudomonadati</taxon>
        <taxon>Pseudomonadota</taxon>
        <taxon>Alphaproteobacteria</taxon>
        <taxon>Rhodobacterales</taxon>
        <taxon>Roseobacteraceae</taxon>
        <taxon>Roseovarius</taxon>
    </lineage>
</organism>
<dbReference type="EMBL" id="LAXJ01000002">
    <property type="protein sequence ID" value="KRS14770.1"/>
    <property type="molecule type" value="Genomic_DNA"/>
</dbReference>
<dbReference type="PRINTS" id="PR00111">
    <property type="entry name" value="ABHYDROLASE"/>
</dbReference>
<dbReference type="SUPFAM" id="SSF53474">
    <property type="entry name" value="alpha/beta-Hydrolases"/>
    <property type="match status" value="1"/>
</dbReference>
<dbReference type="PANTHER" id="PTHR43689">
    <property type="entry name" value="HYDROLASE"/>
    <property type="match status" value="1"/>
</dbReference>